<organism evidence="4 5">
    <name type="scientific">Thyridium curvatum</name>
    <dbReference type="NCBI Taxonomy" id="1093900"/>
    <lineage>
        <taxon>Eukaryota</taxon>
        <taxon>Fungi</taxon>
        <taxon>Dikarya</taxon>
        <taxon>Ascomycota</taxon>
        <taxon>Pezizomycotina</taxon>
        <taxon>Sordariomycetes</taxon>
        <taxon>Sordariomycetidae</taxon>
        <taxon>Thyridiales</taxon>
        <taxon>Thyridiaceae</taxon>
        <taxon>Thyridium</taxon>
    </lineage>
</organism>
<gene>
    <name evidence="4" type="ORF">E0L32_000779</name>
</gene>
<dbReference type="AlphaFoldDB" id="A0A507ARH0"/>
<accession>A0A507ARH0</accession>
<dbReference type="InterPro" id="IPR052178">
    <property type="entry name" value="Sec_Metab_Biosynth_SDR"/>
</dbReference>
<dbReference type="GO" id="GO:0016491">
    <property type="term" value="F:oxidoreductase activity"/>
    <property type="evidence" value="ECO:0007669"/>
    <property type="project" value="UniProtKB-KW"/>
</dbReference>
<dbReference type="OrthoDB" id="2962696at2759"/>
<dbReference type="RefSeq" id="XP_030994313.1">
    <property type="nucleotide sequence ID" value="XM_031142576.1"/>
</dbReference>
<dbReference type="CDD" id="cd05233">
    <property type="entry name" value="SDR_c"/>
    <property type="match status" value="1"/>
</dbReference>
<dbReference type="PRINTS" id="PR00081">
    <property type="entry name" value="GDHRDH"/>
</dbReference>
<dbReference type="PANTHER" id="PTHR43618">
    <property type="entry name" value="7-ALPHA-HYDROXYSTEROID DEHYDROGENASE"/>
    <property type="match status" value="1"/>
</dbReference>
<dbReference type="InterPro" id="IPR036291">
    <property type="entry name" value="NAD(P)-bd_dom_sf"/>
</dbReference>
<evidence type="ECO:0000256" key="3">
    <source>
        <dbReference type="ARBA" id="ARBA00023002"/>
    </source>
</evidence>
<comment type="caution">
    <text evidence="4">The sequence shown here is derived from an EMBL/GenBank/DDBJ whole genome shotgun (WGS) entry which is preliminary data.</text>
</comment>
<evidence type="ECO:0000313" key="4">
    <source>
        <dbReference type="EMBL" id="TPX12602.1"/>
    </source>
</evidence>
<keyword evidence="2" id="KW-0521">NADP</keyword>
<keyword evidence="3" id="KW-0560">Oxidoreductase</keyword>
<name>A0A507ARH0_9PEZI</name>
<dbReference type="Gene3D" id="3.40.50.720">
    <property type="entry name" value="NAD(P)-binding Rossmann-like Domain"/>
    <property type="match status" value="1"/>
</dbReference>
<dbReference type="InterPro" id="IPR020904">
    <property type="entry name" value="Sc_DH/Rdtase_CS"/>
</dbReference>
<protein>
    <submittedName>
        <fullName evidence="4">Uncharacterized protein</fullName>
    </submittedName>
</protein>
<keyword evidence="5" id="KW-1185">Reference proteome</keyword>
<evidence type="ECO:0000313" key="5">
    <source>
        <dbReference type="Proteomes" id="UP000319257"/>
    </source>
</evidence>
<reference evidence="4 5" key="1">
    <citation type="submission" date="2019-06" db="EMBL/GenBank/DDBJ databases">
        <title>Draft genome sequence of the filamentous fungus Phialemoniopsis curvata isolated from diesel fuel.</title>
        <authorList>
            <person name="Varaljay V.A."/>
            <person name="Lyon W.J."/>
            <person name="Crouch A.L."/>
            <person name="Drake C.E."/>
            <person name="Hollomon J.M."/>
            <person name="Nadeau L.J."/>
            <person name="Nunn H.S."/>
            <person name="Stevenson B.S."/>
            <person name="Bojanowski C.L."/>
            <person name="Crookes-Goodson W.J."/>
        </authorList>
    </citation>
    <scope>NUCLEOTIDE SEQUENCE [LARGE SCALE GENOMIC DNA]</scope>
    <source>
        <strain evidence="4 5">D216</strain>
    </source>
</reference>
<dbReference type="InParanoid" id="A0A507ARH0"/>
<dbReference type="Pfam" id="PF13561">
    <property type="entry name" value="adh_short_C2"/>
    <property type="match status" value="1"/>
</dbReference>
<dbReference type="PANTHER" id="PTHR43618:SF18">
    <property type="entry name" value="SHORT CHAIN DEHYDROGENASE_REDUCTASE FAMILY (AFU_ORTHOLOGUE AFUA_5G12480)"/>
    <property type="match status" value="1"/>
</dbReference>
<proteinExistence type="inferred from homology"/>
<dbReference type="EMBL" id="SKBQ01000003">
    <property type="protein sequence ID" value="TPX12602.1"/>
    <property type="molecule type" value="Genomic_DNA"/>
</dbReference>
<dbReference type="STRING" id="1093900.A0A507ARH0"/>
<evidence type="ECO:0000256" key="1">
    <source>
        <dbReference type="ARBA" id="ARBA00006484"/>
    </source>
</evidence>
<dbReference type="SUPFAM" id="SSF51735">
    <property type="entry name" value="NAD(P)-binding Rossmann-fold domains"/>
    <property type="match status" value="1"/>
</dbReference>
<dbReference type="InterPro" id="IPR002347">
    <property type="entry name" value="SDR_fam"/>
</dbReference>
<dbReference type="Proteomes" id="UP000319257">
    <property type="component" value="Unassembled WGS sequence"/>
</dbReference>
<dbReference type="PROSITE" id="PS00061">
    <property type="entry name" value="ADH_SHORT"/>
    <property type="match status" value="1"/>
</dbReference>
<comment type="similarity">
    <text evidence="1">Belongs to the short-chain dehydrogenases/reductases (SDR) family.</text>
</comment>
<evidence type="ECO:0000256" key="2">
    <source>
        <dbReference type="ARBA" id="ARBA00022857"/>
    </source>
</evidence>
<dbReference type="GeneID" id="41968226"/>
<sequence length="300" mass="31641">MASTATSLFRVDGLISVVTGGGTGIGRMIAQSLAENGAKKVYILGRRLEALQDAASPYPAVIVPVQCDITSKPSLQAAVDRVASEVGYVNLVVANSGIYGPAAAYDFDSVAAMRRAMFDEVAMDDFTRVFHVNVTGAFFTVYAFLELLDEGNRRAVAQGTYGRPQTEGGKVPYVQSQVIVTASIGGYLRTTGAAPAYAGSKAAVIQMAKQAASRLAPFGIRTNIIAPGFFPSEMADSMIAHRKPEDEPFTDPDFIPAKKFGSEKEMGGTVLYLASQAGSFCNGLVLACDGGRMSVTQASY</sequence>